<gene>
    <name evidence="3" type="ORF">SAMN02746062_02234</name>
</gene>
<name>A0A286EPU0_9NEIS</name>
<evidence type="ECO:0000313" key="4">
    <source>
        <dbReference type="Proteomes" id="UP000219669"/>
    </source>
</evidence>
<keyword evidence="2" id="KW-0732">Signal</keyword>
<protein>
    <submittedName>
        <fullName evidence="3">Putative ABC transport system substrate-binding protein</fullName>
    </submittedName>
</protein>
<keyword evidence="4" id="KW-1185">Reference proteome</keyword>
<dbReference type="Pfam" id="PF04392">
    <property type="entry name" value="ABC_sub_bind"/>
    <property type="match status" value="1"/>
</dbReference>
<accession>A0A286EPU0</accession>
<evidence type="ECO:0000256" key="1">
    <source>
        <dbReference type="SAM" id="MobiDB-lite"/>
    </source>
</evidence>
<dbReference type="OrthoDB" id="9776955at2"/>
<dbReference type="InterPro" id="IPR007487">
    <property type="entry name" value="ABC_transpt-TYRBP-like"/>
</dbReference>
<dbReference type="PANTHER" id="PTHR35271">
    <property type="entry name" value="ABC TRANSPORTER, SUBSTRATE-BINDING LIPOPROTEIN-RELATED"/>
    <property type="match status" value="1"/>
</dbReference>
<dbReference type="EMBL" id="OCNF01000032">
    <property type="protein sequence ID" value="SOD72794.1"/>
    <property type="molecule type" value="Genomic_DNA"/>
</dbReference>
<feature type="compositionally biased region" description="Low complexity" evidence="1">
    <location>
        <begin position="24"/>
        <end position="41"/>
    </location>
</feature>
<feature type="chain" id="PRO_5012967740" evidence="2">
    <location>
        <begin position="27"/>
        <end position="342"/>
    </location>
</feature>
<dbReference type="Gene3D" id="3.40.50.2300">
    <property type="match status" value="2"/>
</dbReference>
<dbReference type="InterPro" id="IPR028082">
    <property type="entry name" value="Peripla_BP_I"/>
</dbReference>
<dbReference type="RefSeq" id="WP_097115178.1">
    <property type="nucleotide sequence ID" value="NZ_CP083931.1"/>
</dbReference>
<feature type="region of interest" description="Disordered" evidence="1">
    <location>
        <begin position="24"/>
        <end position="43"/>
    </location>
</feature>
<reference evidence="3 4" key="1">
    <citation type="submission" date="2017-09" db="EMBL/GenBank/DDBJ databases">
        <authorList>
            <person name="Ehlers B."/>
            <person name="Leendertz F.H."/>
        </authorList>
    </citation>
    <scope>NUCLEOTIDE SEQUENCE [LARGE SCALE GENOMIC DNA]</scope>
    <source>
        <strain evidence="3 4">DSM 16848</strain>
    </source>
</reference>
<organism evidence="3 4">
    <name type="scientific">Alysiella filiformis DSM 16848</name>
    <dbReference type="NCBI Taxonomy" id="1120981"/>
    <lineage>
        <taxon>Bacteria</taxon>
        <taxon>Pseudomonadati</taxon>
        <taxon>Pseudomonadota</taxon>
        <taxon>Betaproteobacteria</taxon>
        <taxon>Neisseriales</taxon>
        <taxon>Neisseriaceae</taxon>
        <taxon>Alysiella</taxon>
    </lineage>
</organism>
<dbReference type="PROSITE" id="PS51257">
    <property type="entry name" value="PROKAR_LIPOPROTEIN"/>
    <property type="match status" value="1"/>
</dbReference>
<proteinExistence type="predicted"/>
<dbReference type="PANTHER" id="PTHR35271:SF1">
    <property type="entry name" value="ABC TRANSPORTER, SUBSTRATE-BINDING LIPOPROTEIN"/>
    <property type="match status" value="1"/>
</dbReference>
<evidence type="ECO:0000313" key="3">
    <source>
        <dbReference type="EMBL" id="SOD72794.1"/>
    </source>
</evidence>
<dbReference type="CDD" id="cd06325">
    <property type="entry name" value="PBP1_ABC_unchar_transporter"/>
    <property type="match status" value="1"/>
</dbReference>
<dbReference type="SUPFAM" id="SSF53822">
    <property type="entry name" value="Periplasmic binding protein-like I"/>
    <property type="match status" value="1"/>
</dbReference>
<dbReference type="AlphaFoldDB" id="A0A286EPU0"/>
<feature type="signal peptide" evidence="2">
    <location>
        <begin position="1"/>
        <end position="26"/>
    </location>
</feature>
<evidence type="ECO:0000256" key="2">
    <source>
        <dbReference type="SAM" id="SignalP"/>
    </source>
</evidence>
<sequence length="342" mass="35906">MHVLRLSLPILTAAILAACSPQNASAPQNAASQPTSPASTPVAAGETKNLAITAITEHPALDDIRYGLLEQLKTEGFEEGKNLKIDFQSAQGNPSTAAQIAKKFAGDKPDVIVPISTPSAQAVVATSKDIPIVYAGITDPIGAKLVSSWDASGTNVTGMSNQMDVQPELDLMRELIPDLKAIGYVFSPGEVNSVTVLNQLREKAASHNIKIVDVPAQTTSDVLAAARSLKGKVQIIFTAHDNNVVAAYPSMYKAAVEMKIPLLAADSNSVGKGAALALGVNDYNLGKETGKMVAQVLRGKAAGEMPSQKMQDLELVISPKHAAEQGLTLPESVLKRANKTVE</sequence>
<dbReference type="Proteomes" id="UP000219669">
    <property type="component" value="Unassembled WGS sequence"/>
</dbReference>